<reference evidence="2" key="3">
    <citation type="submission" date="2010-09" db="EMBL/GenBank/DDBJ databases">
        <title>Annotation of Gaeumannomyces graminis var. tritici R3-111a-1.</title>
        <authorList>
            <consortium name="The Broad Institute Genome Sequencing Platform"/>
            <person name="Ma L.-J."/>
            <person name="Dead R."/>
            <person name="Young S.K."/>
            <person name="Zeng Q."/>
            <person name="Gargeya S."/>
            <person name="Fitzgerald M."/>
            <person name="Haas B."/>
            <person name="Abouelleil A."/>
            <person name="Alvarado L."/>
            <person name="Arachchi H.M."/>
            <person name="Berlin A."/>
            <person name="Brown A."/>
            <person name="Chapman S.B."/>
            <person name="Chen Z."/>
            <person name="Dunbar C."/>
            <person name="Freedman E."/>
            <person name="Gearin G."/>
            <person name="Gellesch M."/>
            <person name="Goldberg J."/>
            <person name="Griggs A."/>
            <person name="Gujja S."/>
            <person name="Heiman D."/>
            <person name="Howarth C."/>
            <person name="Larson L."/>
            <person name="Lui A."/>
            <person name="MacDonald P.J.P."/>
            <person name="Mehta T."/>
            <person name="Montmayeur A."/>
            <person name="Murphy C."/>
            <person name="Neiman D."/>
            <person name="Pearson M."/>
            <person name="Priest M."/>
            <person name="Roberts A."/>
            <person name="Saif S."/>
            <person name="Shea T."/>
            <person name="Shenoy N."/>
            <person name="Sisk P."/>
            <person name="Stolte C."/>
            <person name="Sykes S."/>
            <person name="Yandava C."/>
            <person name="Wortman J."/>
            <person name="Nusbaum C."/>
            <person name="Birren B."/>
        </authorList>
    </citation>
    <scope>NUCLEOTIDE SEQUENCE</scope>
    <source>
        <strain evidence="2">R3-111a-1</strain>
    </source>
</reference>
<feature type="compositionally biased region" description="Low complexity" evidence="1">
    <location>
        <begin position="251"/>
        <end position="266"/>
    </location>
</feature>
<reference evidence="4" key="1">
    <citation type="submission" date="2010-07" db="EMBL/GenBank/DDBJ databases">
        <title>The genome sequence of Gaeumannomyces graminis var. tritici strain R3-111a-1.</title>
        <authorList>
            <consortium name="The Broad Institute Genome Sequencing Platform"/>
            <person name="Ma L.-J."/>
            <person name="Dead R."/>
            <person name="Young S."/>
            <person name="Zeng Q."/>
            <person name="Koehrsen M."/>
            <person name="Alvarado L."/>
            <person name="Berlin A."/>
            <person name="Chapman S.B."/>
            <person name="Chen Z."/>
            <person name="Freedman E."/>
            <person name="Gellesch M."/>
            <person name="Goldberg J."/>
            <person name="Griggs A."/>
            <person name="Gujja S."/>
            <person name="Heilman E.R."/>
            <person name="Heiman D."/>
            <person name="Hepburn T."/>
            <person name="Howarth C."/>
            <person name="Jen D."/>
            <person name="Larson L."/>
            <person name="Mehta T."/>
            <person name="Neiman D."/>
            <person name="Pearson M."/>
            <person name="Roberts A."/>
            <person name="Saif S."/>
            <person name="Shea T."/>
            <person name="Shenoy N."/>
            <person name="Sisk P."/>
            <person name="Stolte C."/>
            <person name="Sykes S."/>
            <person name="Walk T."/>
            <person name="White J."/>
            <person name="Yandava C."/>
            <person name="Haas B."/>
            <person name="Nusbaum C."/>
            <person name="Birren B."/>
        </authorList>
    </citation>
    <scope>NUCLEOTIDE SEQUENCE [LARGE SCALE GENOMIC DNA]</scope>
    <source>
        <strain evidence="4">R3-111a-1</strain>
    </source>
</reference>
<name>J3PJF2_GAET3</name>
<dbReference type="EMBL" id="GL385418">
    <property type="protein sequence ID" value="EJT68802.1"/>
    <property type="molecule type" value="Genomic_DNA"/>
</dbReference>
<evidence type="ECO:0000313" key="3">
    <source>
        <dbReference type="EnsemblFungi" id="EJT68802"/>
    </source>
</evidence>
<feature type="compositionally biased region" description="Acidic residues" evidence="1">
    <location>
        <begin position="114"/>
        <end position="126"/>
    </location>
</feature>
<dbReference type="VEuPathDB" id="FungiDB:GGTG_13632"/>
<accession>J3PJF2</accession>
<keyword evidence="4" id="KW-1185">Reference proteome</keyword>
<reference evidence="2" key="2">
    <citation type="submission" date="2010-07" db="EMBL/GenBank/DDBJ databases">
        <authorList>
            <consortium name="The Broad Institute Genome Sequencing Platform"/>
            <consortium name="Broad Institute Genome Sequencing Center for Infectious Disease"/>
            <person name="Ma L.-J."/>
            <person name="Dead R."/>
            <person name="Young S."/>
            <person name="Zeng Q."/>
            <person name="Koehrsen M."/>
            <person name="Alvarado L."/>
            <person name="Berlin A."/>
            <person name="Chapman S.B."/>
            <person name="Chen Z."/>
            <person name="Freedman E."/>
            <person name="Gellesch M."/>
            <person name="Goldberg J."/>
            <person name="Griggs A."/>
            <person name="Gujja S."/>
            <person name="Heilman E.R."/>
            <person name="Heiman D."/>
            <person name="Hepburn T."/>
            <person name="Howarth C."/>
            <person name="Jen D."/>
            <person name="Larson L."/>
            <person name="Mehta T."/>
            <person name="Neiman D."/>
            <person name="Pearson M."/>
            <person name="Roberts A."/>
            <person name="Saif S."/>
            <person name="Shea T."/>
            <person name="Shenoy N."/>
            <person name="Sisk P."/>
            <person name="Stolte C."/>
            <person name="Sykes S."/>
            <person name="Walk T."/>
            <person name="White J."/>
            <person name="Yandava C."/>
            <person name="Haas B."/>
            <person name="Nusbaum C."/>
            <person name="Birren B."/>
        </authorList>
    </citation>
    <scope>NUCLEOTIDE SEQUENCE</scope>
    <source>
        <strain evidence="2">R3-111a-1</strain>
    </source>
</reference>
<feature type="compositionally biased region" description="Low complexity" evidence="1">
    <location>
        <begin position="68"/>
        <end position="97"/>
    </location>
</feature>
<dbReference type="OrthoDB" id="3882058at2759"/>
<dbReference type="HOGENOM" id="CLU_020684_0_0_1"/>
<evidence type="ECO:0008006" key="5">
    <source>
        <dbReference type="Google" id="ProtNLM"/>
    </source>
</evidence>
<proteinExistence type="predicted"/>
<dbReference type="Proteomes" id="UP000006039">
    <property type="component" value="Unassembled WGS sequence"/>
</dbReference>
<dbReference type="AlphaFoldDB" id="J3PJF2"/>
<dbReference type="RefSeq" id="XP_009229813.1">
    <property type="nucleotide sequence ID" value="XM_009231549.1"/>
</dbReference>
<sequence>MSSRLKPLFLPQLVERRKVQQQRQEEFEQAYIYVVDNNSSSDIASPVTPTFSQRGGHVRYSSSTSSLDLAQSSPCLSDSVSSPVSATASHAPSVSPVTPGAPVSKTPKRLLPDVQEDPLERDDVDDTVLPLYESPDGSEILDNGSYCLCSEPCDHGSASQPNSFSSPIYEVDYETGFMTDSDLSSSPNNAKRPRGRSGFESPLSGFTARLSSRLPSLSRWRSSERRANALSLSIGSDITLEHRPSLSIHRPSLSIATSSRSSSVSGHGRRRTLDRSNEPPLPSTPALSFYESSDSISIPAPLDIAAANAVGRDLERERGQATTPLLPPLMTPGSPSAAPSAPQSPLEFPKMEPHQLPSAVSDLGSPLFFPSPALSTRPSISSFRHGASSSLSTPATIYTPEMPSPMFSLDLHDSWSDRLGHANFTVLPKPYVPEEVDLLVLQALRADWDQARVNFTKHLMRTGEHYGTTSKTYSLTEAKWAEVEQEWRIAHDSVVDRFAAICNGNGDASEALRWRRQQEEVSPSTVTRMIDVKTKFPDLGDEDIVGPMVRDAAVARNLSPARERSACKFWRSLVGRVGLKK</sequence>
<feature type="region of interest" description="Disordered" evidence="1">
    <location>
        <begin position="322"/>
        <end position="359"/>
    </location>
</feature>
<evidence type="ECO:0000256" key="1">
    <source>
        <dbReference type="SAM" id="MobiDB-lite"/>
    </source>
</evidence>
<protein>
    <recommendedName>
        <fullName evidence="5">Only prolin and serin are matching in the corresponding protein</fullName>
    </recommendedName>
</protein>
<feature type="compositionally biased region" description="Low complexity" evidence="1">
    <location>
        <begin position="331"/>
        <end position="345"/>
    </location>
</feature>
<gene>
    <name evidence="3" type="primary">20354090</name>
    <name evidence="2" type="ORF">GGTG_13632</name>
</gene>
<dbReference type="EnsemblFungi" id="EJT68802">
    <property type="protein sequence ID" value="EJT68802"/>
    <property type="gene ID" value="GGTG_13632"/>
</dbReference>
<organism evidence="2">
    <name type="scientific">Gaeumannomyces tritici (strain R3-111a-1)</name>
    <name type="common">Wheat and barley take-all root rot fungus</name>
    <name type="synonym">Gaeumannomyces graminis var. tritici</name>
    <dbReference type="NCBI Taxonomy" id="644352"/>
    <lineage>
        <taxon>Eukaryota</taxon>
        <taxon>Fungi</taxon>
        <taxon>Dikarya</taxon>
        <taxon>Ascomycota</taxon>
        <taxon>Pezizomycotina</taxon>
        <taxon>Sordariomycetes</taxon>
        <taxon>Sordariomycetidae</taxon>
        <taxon>Magnaporthales</taxon>
        <taxon>Magnaporthaceae</taxon>
        <taxon>Gaeumannomyces</taxon>
    </lineage>
</organism>
<reference evidence="3" key="5">
    <citation type="submission" date="2018-04" db="UniProtKB">
        <authorList>
            <consortium name="EnsemblFungi"/>
        </authorList>
    </citation>
    <scope>IDENTIFICATION</scope>
    <source>
        <strain evidence="3">R3-111a-1</strain>
    </source>
</reference>
<evidence type="ECO:0000313" key="2">
    <source>
        <dbReference type="EMBL" id="EJT68802.1"/>
    </source>
</evidence>
<evidence type="ECO:0000313" key="4">
    <source>
        <dbReference type="Proteomes" id="UP000006039"/>
    </source>
</evidence>
<dbReference type="GeneID" id="20354090"/>
<reference evidence="3" key="4">
    <citation type="journal article" date="2015" name="G3 (Bethesda)">
        <title>Genome sequences of three phytopathogenic species of the Magnaporthaceae family of fungi.</title>
        <authorList>
            <person name="Okagaki L.H."/>
            <person name="Nunes C.C."/>
            <person name="Sailsbery J."/>
            <person name="Clay B."/>
            <person name="Brown D."/>
            <person name="John T."/>
            <person name="Oh Y."/>
            <person name="Young N."/>
            <person name="Fitzgerald M."/>
            <person name="Haas B.J."/>
            <person name="Zeng Q."/>
            <person name="Young S."/>
            <person name="Adiconis X."/>
            <person name="Fan L."/>
            <person name="Levin J.Z."/>
            <person name="Mitchell T.K."/>
            <person name="Okubara P.A."/>
            <person name="Farman M.L."/>
            <person name="Kohn L.M."/>
            <person name="Birren B."/>
            <person name="Ma L.-J."/>
            <person name="Dean R.A."/>
        </authorList>
    </citation>
    <scope>NUCLEOTIDE SEQUENCE</scope>
    <source>
        <strain evidence="3">R3-111a-1</strain>
    </source>
</reference>
<dbReference type="eggNOG" id="ENOG502SJFJ">
    <property type="taxonomic scope" value="Eukaryota"/>
</dbReference>
<feature type="region of interest" description="Disordered" evidence="1">
    <location>
        <begin position="179"/>
        <end position="203"/>
    </location>
</feature>
<feature type="region of interest" description="Disordered" evidence="1">
    <location>
        <begin position="251"/>
        <end position="288"/>
    </location>
</feature>
<feature type="region of interest" description="Disordered" evidence="1">
    <location>
        <begin position="68"/>
        <end position="128"/>
    </location>
</feature>